<evidence type="ECO:0000256" key="2">
    <source>
        <dbReference type="ARBA" id="ARBA00022475"/>
    </source>
</evidence>
<dbReference type="Pfam" id="PF02653">
    <property type="entry name" value="BPD_transp_2"/>
    <property type="match status" value="1"/>
</dbReference>
<evidence type="ECO:0000256" key="5">
    <source>
        <dbReference type="ARBA" id="ARBA00023136"/>
    </source>
</evidence>
<dbReference type="PANTHER" id="PTHR30482">
    <property type="entry name" value="HIGH-AFFINITY BRANCHED-CHAIN AMINO ACID TRANSPORT SYSTEM PERMEASE"/>
    <property type="match status" value="1"/>
</dbReference>
<comment type="subcellular location">
    <subcellularLocation>
        <location evidence="1">Cell membrane</location>
        <topology evidence="1">Multi-pass membrane protein</topology>
    </subcellularLocation>
</comment>
<keyword evidence="5 6" id="KW-0472">Membrane</keyword>
<dbReference type="CDD" id="cd06581">
    <property type="entry name" value="TM_PBP1_LivM_like"/>
    <property type="match status" value="1"/>
</dbReference>
<accession>A0A5N7MC44</accession>
<keyword evidence="3 6" id="KW-0812">Transmembrane</keyword>
<feature type="transmembrane region" description="Helical" evidence="6">
    <location>
        <begin position="131"/>
        <end position="152"/>
    </location>
</feature>
<protein>
    <submittedName>
        <fullName evidence="7">Branched-chain amino acid ABC transporter permease</fullName>
    </submittedName>
</protein>
<reference evidence="7 8" key="1">
    <citation type="journal article" date="2019" name="Syst. Appl. Microbiol.">
        <title>Microvirga tunisiensis sp. nov., a root nodule symbiotic bacterium isolated from Lupinus micranthus and L. luteus grown in Northern Tunisia.</title>
        <authorList>
            <person name="Msaddak A."/>
            <person name="Rejili M."/>
            <person name="Duran D."/>
            <person name="Mars M."/>
            <person name="Palacios J.M."/>
            <person name="Ruiz-Argueso T."/>
            <person name="Rey L."/>
            <person name="Imperial J."/>
        </authorList>
    </citation>
    <scope>NUCLEOTIDE SEQUENCE [LARGE SCALE GENOMIC DNA]</scope>
    <source>
        <strain evidence="7 8">Lmie10</strain>
    </source>
</reference>
<comment type="caution">
    <text evidence="7">The sequence shown here is derived from an EMBL/GenBank/DDBJ whole genome shotgun (WGS) entry which is preliminary data.</text>
</comment>
<proteinExistence type="predicted"/>
<dbReference type="InterPro" id="IPR043428">
    <property type="entry name" value="LivM-like"/>
</dbReference>
<dbReference type="Proteomes" id="UP000403266">
    <property type="component" value="Unassembled WGS sequence"/>
</dbReference>
<evidence type="ECO:0000313" key="8">
    <source>
        <dbReference type="Proteomes" id="UP000403266"/>
    </source>
</evidence>
<dbReference type="GO" id="GO:0015658">
    <property type="term" value="F:branched-chain amino acid transmembrane transporter activity"/>
    <property type="evidence" value="ECO:0007669"/>
    <property type="project" value="InterPro"/>
</dbReference>
<dbReference type="PANTHER" id="PTHR30482:SF10">
    <property type="entry name" value="HIGH-AFFINITY BRANCHED-CHAIN AMINO ACID TRANSPORT PROTEIN BRAE"/>
    <property type="match status" value="1"/>
</dbReference>
<feature type="transmembrane region" description="Helical" evidence="6">
    <location>
        <begin position="210"/>
        <end position="228"/>
    </location>
</feature>
<evidence type="ECO:0000313" key="7">
    <source>
        <dbReference type="EMBL" id="MPR23664.1"/>
    </source>
</evidence>
<keyword evidence="4 6" id="KW-1133">Transmembrane helix</keyword>
<organism evidence="7 8">
    <name type="scientific">Microvirga tunisiensis</name>
    <dbReference type="NCBI Taxonomy" id="2108360"/>
    <lineage>
        <taxon>Bacteria</taxon>
        <taxon>Pseudomonadati</taxon>
        <taxon>Pseudomonadota</taxon>
        <taxon>Alphaproteobacteria</taxon>
        <taxon>Hyphomicrobiales</taxon>
        <taxon>Methylobacteriaceae</taxon>
        <taxon>Microvirga</taxon>
    </lineage>
</organism>
<dbReference type="OrthoDB" id="9814461at2"/>
<sequence length="318" mass="34623">MYFLMTTIMLMEIYAIVALSLNLLLGVAGRFSAYEAAIMGIGAYTAALLGQTLGLDLLWGCIVGAVFCALMGIIFQIMTRYMDFFTFKITSFAMQMALWQTFMTWRNLTGGANGIYGIDRPNLFGISFDNIVAYFCLTTALSLLVIGYLLYFERSQFALALRGLRDGEDALETLGKNPFALKLKVFALSGAAVGFAGGLLAGLLQSVSPQSFYVYVSVIFIIFVIAGGRGNLRGTIVAVVLLTVIQESIKLIPGLPTTWIGPLQQIFYGLVLITVVIVRPSGLLPEGPIFRRGKHRSSLEAKPGFTFLTEPKARGGRV</sequence>
<feature type="transmembrane region" description="Helical" evidence="6">
    <location>
        <begin position="84"/>
        <end position="102"/>
    </location>
</feature>
<feature type="transmembrane region" description="Helical" evidence="6">
    <location>
        <begin position="185"/>
        <end position="204"/>
    </location>
</feature>
<evidence type="ECO:0000256" key="3">
    <source>
        <dbReference type="ARBA" id="ARBA00022692"/>
    </source>
</evidence>
<evidence type="ECO:0000256" key="4">
    <source>
        <dbReference type="ARBA" id="ARBA00022989"/>
    </source>
</evidence>
<gene>
    <name evidence="7" type="ORF">FS320_00100</name>
</gene>
<dbReference type="RefSeq" id="WP_152708581.1">
    <property type="nucleotide sequence ID" value="NZ_VOSJ01000001.1"/>
</dbReference>
<dbReference type="InterPro" id="IPR001851">
    <property type="entry name" value="ABC_transp_permease"/>
</dbReference>
<keyword evidence="2" id="KW-1003">Cell membrane</keyword>
<evidence type="ECO:0000256" key="6">
    <source>
        <dbReference type="SAM" id="Phobius"/>
    </source>
</evidence>
<dbReference type="AlphaFoldDB" id="A0A5N7MC44"/>
<evidence type="ECO:0000256" key="1">
    <source>
        <dbReference type="ARBA" id="ARBA00004651"/>
    </source>
</evidence>
<feature type="transmembrane region" description="Helical" evidence="6">
    <location>
        <begin position="57"/>
        <end position="77"/>
    </location>
</feature>
<name>A0A5N7MC44_9HYPH</name>
<dbReference type="GO" id="GO:0005886">
    <property type="term" value="C:plasma membrane"/>
    <property type="evidence" value="ECO:0007669"/>
    <property type="project" value="UniProtKB-SubCell"/>
</dbReference>
<keyword evidence="8" id="KW-1185">Reference proteome</keyword>
<dbReference type="EMBL" id="VOSK01000001">
    <property type="protein sequence ID" value="MPR23664.1"/>
    <property type="molecule type" value="Genomic_DNA"/>
</dbReference>